<evidence type="ECO:0000313" key="8">
    <source>
        <dbReference type="Proteomes" id="UP000297245"/>
    </source>
</evidence>
<dbReference type="SMART" id="SM00822">
    <property type="entry name" value="PKS_KR"/>
    <property type="match status" value="1"/>
</dbReference>
<dbReference type="GO" id="GO:0016491">
    <property type="term" value="F:oxidoreductase activity"/>
    <property type="evidence" value="ECO:0007669"/>
    <property type="project" value="UniProtKB-KW"/>
</dbReference>
<evidence type="ECO:0000256" key="5">
    <source>
        <dbReference type="SAM" id="SignalP"/>
    </source>
</evidence>
<feature type="signal peptide" evidence="5">
    <location>
        <begin position="1"/>
        <end position="20"/>
    </location>
</feature>
<dbReference type="EMBL" id="ML179037">
    <property type="protein sequence ID" value="THV07603.1"/>
    <property type="molecule type" value="Genomic_DNA"/>
</dbReference>
<dbReference type="AlphaFoldDB" id="A0A4S8MWA6"/>
<feature type="chain" id="PRO_5020754979" evidence="5">
    <location>
        <begin position="21"/>
        <end position="273"/>
    </location>
</feature>
<evidence type="ECO:0000256" key="3">
    <source>
        <dbReference type="ARBA" id="ARBA00023002"/>
    </source>
</evidence>
<protein>
    <submittedName>
        <fullName evidence="7">Oxidoreductase</fullName>
    </submittedName>
</protein>
<dbReference type="Proteomes" id="UP000297245">
    <property type="component" value="Unassembled WGS sequence"/>
</dbReference>
<dbReference type="PRINTS" id="PR00080">
    <property type="entry name" value="SDRFAMILY"/>
</dbReference>
<dbReference type="PANTHER" id="PTHR44169:SF6">
    <property type="entry name" value="NADPH-DEPENDENT 1-ACYLDIHYDROXYACETONE PHOSPHATE REDUCTASE"/>
    <property type="match status" value="1"/>
</dbReference>
<dbReference type="Pfam" id="PF00106">
    <property type="entry name" value="adh_short"/>
    <property type="match status" value="1"/>
</dbReference>
<dbReference type="Gene3D" id="3.40.50.720">
    <property type="entry name" value="NAD(P)-binding Rossmann-like Domain"/>
    <property type="match status" value="1"/>
</dbReference>
<proteinExistence type="inferred from homology"/>
<keyword evidence="5" id="KW-0732">Signal</keyword>
<dbReference type="PANTHER" id="PTHR44169">
    <property type="entry name" value="NADPH-DEPENDENT 1-ACYLDIHYDROXYACETONE PHOSPHATE REDUCTASE"/>
    <property type="match status" value="1"/>
</dbReference>
<dbReference type="CDD" id="cd05374">
    <property type="entry name" value="17beta-HSD-like_SDR_c"/>
    <property type="match status" value="1"/>
</dbReference>
<evidence type="ECO:0000256" key="4">
    <source>
        <dbReference type="RuleBase" id="RU000363"/>
    </source>
</evidence>
<dbReference type="InterPro" id="IPR057326">
    <property type="entry name" value="KR_dom"/>
</dbReference>
<keyword evidence="3" id="KW-0560">Oxidoreductase</keyword>
<keyword evidence="8" id="KW-1185">Reference proteome</keyword>
<gene>
    <name evidence="7" type="ORF">K435DRAFT_262495</name>
</gene>
<feature type="domain" description="Ketoreductase" evidence="6">
    <location>
        <begin position="3"/>
        <end position="181"/>
    </location>
</feature>
<keyword evidence="2" id="KW-0521">NADP</keyword>
<comment type="similarity">
    <text evidence="1 4">Belongs to the short-chain dehydrogenases/reductases (SDR) family.</text>
</comment>
<sequence length="273" mass="30120">MSLVVLITGCSLGGIGSALCEEFAARGCKVYATARSPEKMGGLSPGIEKMRLDVTSDEDVKNVIGEIIAKEGRIDILVNNAGRIAIGPLIDQSLDEVKDAFETNTFSVLRVSRTVIPHMAVRRSGLVVNIGSIAGDTPTPWNGLYSATKSSVHIISETLSMECRPFNVQVMNVAPGAIRSNISKNHESRFKLPENSLYTAFLPNIIKRMHASQTQPRTTSAETFAKLVVSRALSRKPPLHLTGGGNSFIFQIFKWLPRTWVLWYLWRLYSKRM</sequence>
<organism evidence="7 8">
    <name type="scientific">Dendrothele bispora (strain CBS 962.96)</name>
    <dbReference type="NCBI Taxonomy" id="1314807"/>
    <lineage>
        <taxon>Eukaryota</taxon>
        <taxon>Fungi</taxon>
        <taxon>Dikarya</taxon>
        <taxon>Basidiomycota</taxon>
        <taxon>Agaricomycotina</taxon>
        <taxon>Agaricomycetes</taxon>
        <taxon>Agaricomycetidae</taxon>
        <taxon>Agaricales</taxon>
        <taxon>Agaricales incertae sedis</taxon>
        <taxon>Dendrothele</taxon>
    </lineage>
</organism>
<evidence type="ECO:0000256" key="2">
    <source>
        <dbReference type="ARBA" id="ARBA00022857"/>
    </source>
</evidence>
<dbReference type="OrthoDB" id="2102561at2759"/>
<dbReference type="InterPro" id="IPR020904">
    <property type="entry name" value="Sc_DH/Rdtase_CS"/>
</dbReference>
<reference evidence="7 8" key="1">
    <citation type="journal article" date="2019" name="Nat. Ecol. Evol.">
        <title>Megaphylogeny resolves global patterns of mushroom evolution.</title>
        <authorList>
            <person name="Varga T."/>
            <person name="Krizsan K."/>
            <person name="Foldi C."/>
            <person name="Dima B."/>
            <person name="Sanchez-Garcia M."/>
            <person name="Sanchez-Ramirez S."/>
            <person name="Szollosi G.J."/>
            <person name="Szarkandi J.G."/>
            <person name="Papp V."/>
            <person name="Albert L."/>
            <person name="Andreopoulos W."/>
            <person name="Angelini C."/>
            <person name="Antonin V."/>
            <person name="Barry K.W."/>
            <person name="Bougher N.L."/>
            <person name="Buchanan P."/>
            <person name="Buyck B."/>
            <person name="Bense V."/>
            <person name="Catcheside P."/>
            <person name="Chovatia M."/>
            <person name="Cooper J."/>
            <person name="Damon W."/>
            <person name="Desjardin D."/>
            <person name="Finy P."/>
            <person name="Geml J."/>
            <person name="Haridas S."/>
            <person name="Hughes K."/>
            <person name="Justo A."/>
            <person name="Karasinski D."/>
            <person name="Kautmanova I."/>
            <person name="Kiss B."/>
            <person name="Kocsube S."/>
            <person name="Kotiranta H."/>
            <person name="LaButti K.M."/>
            <person name="Lechner B.E."/>
            <person name="Liimatainen K."/>
            <person name="Lipzen A."/>
            <person name="Lukacs Z."/>
            <person name="Mihaltcheva S."/>
            <person name="Morgado L.N."/>
            <person name="Niskanen T."/>
            <person name="Noordeloos M.E."/>
            <person name="Ohm R.A."/>
            <person name="Ortiz-Santana B."/>
            <person name="Ovrebo C."/>
            <person name="Racz N."/>
            <person name="Riley R."/>
            <person name="Savchenko A."/>
            <person name="Shiryaev A."/>
            <person name="Soop K."/>
            <person name="Spirin V."/>
            <person name="Szebenyi C."/>
            <person name="Tomsovsky M."/>
            <person name="Tulloss R.E."/>
            <person name="Uehling J."/>
            <person name="Grigoriev I.V."/>
            <person name="Vagvolgyi C."/>
            <person name="Papp T."/>
            <person name="Martin F.M."/>
            <person name="Miettinen O."/>
            <person name="Hibbett D.S."/>
            <person name="Nagy L.G."/>
        </authorList>
    </citation>
    <scope>NUCLEOTIDE SEQUENCE [LARGE SCALE GENOMIC DNA]</scope>
    <source>
        <strain evidence="7 8">CBS 962.96</strain>
    </source>
</reference>
<dbReference type="PRINTS" id="PR00081">
    <property type="entry name" value="GDHRDH"/>
</dbReference>
<accession>A0A4S8MWA6</accession>
<dbReference type="InterPro" id="IPR002347">
    <property type="entry name" value="SDR_fam"/>
</dbReference>
<dbReference type="SUPFAM" id="SSF51735">
    <property type="entry name" value="NAD(P)-binding Rossmann-fold domains"/>
    <property type="match status" value="1"/>
</dbReference>
<name>A0A4S8MWA6_DENBC</name>
<evidence type="ECO:0000256" key="1">
    <source>
        <dbReference type="ARBA" id="ARBA00006484"/>
    </source>
</evidence>
<dbReference type="GO" id="GO:0005783">
    <property type="term" value="C:endoplasmic reticulum"/>
    <property type="evidence" value="ECO:0007669"/>
    <property type="project" value="TreeGrafter"/>
</dbReference>
<dbReference type="FunFam" id="3.40.50.720:FF:000261">
    <property type="entry name" value="NADPH-dependent 1-acyldihydroxyacetone phosphate reductase"/>
    <property type="match status" value="1"/>
</dbReference>
<evidence type="ECO:0000259" key="6">
    <source>
        <dbReference type="SMART" id="SM00822"/>
    </source>
</evidence>
<dbReference type="InterPro" id="IPR036291">
    <property type="entry name" value="NAD(P)-bd_dom_sf"/>
</dbReference>
<dbReference type="PROSITE" id="PS00061">
    <property type="entry name" value="ADH_SHORT"/>
    <property type="match status" value="1"/>
</dbReference>
<evidence type="ECO:0000313" key="7">
    <source>
        <dbReference type="EMBL" id="THV07603.1"/>
    </source>
</evidence>